<dbReference type="Pfam" id="PF02518">
    <property type="entry name" value="HATPase_c"/>
    <property type="match status" value="1"/>
</dbReference>
<dbReference type="InterPro" id="IPR001789">
    <property type="entry name" value="Sig_transdc_resp-reg_receiver"/>
</dbReference>
<dbReference type="InterPro" id="IPR036641">
    <property type="entry name" value="HPT_dom_sf"/>
</dbReference>
<dbReference type="InterPro" id="IPR035965">
    <property type="entry name" value="PAS-like_dom_sf"/>
</dbReference>
<evidence type="ECO:0000256" key="8">
    <source>
        <dbReference type="ARBA" id="ARBA00022840"/>
    </source>
</evidence>
<dbReference type="PROSITE" id="PS50112">
    <property type="entry name" value="PAS"/>
    <property type="match status" value="2"/>
</dbReference>
<evidence type="ECO:0000259" key="16">
    <source>
        <dbReference type="PROSITE" id="PS50109"/>
    </source>
</evidence>
<feature type="transmembrane region" description="Helical" evidence="15">
    <location>
        <begin position="315"/>
        <end position="335"/>
    </location>
</feature>
<reference evidence="22" key="1">
    <citation type="submission" date="2023-09" db="EMBL/GenBank/DDBJ databases">
        <title>Undibacterium sp. 20NA77.5 isolated from freshwater.</title>
        <authorList>
            <person name="Le V."/>
            <person name="Ko S.-R."/>
            <person name="Ahn C.-Y."/>
            <person name="Oh H.-M."/>
        </authorList>
    </citation>
    <scope>NUCLEOTIDE SEQUENCE</scope>
    <source>
        <strain evidence="22">20NA77.5</strain>
    </source>
</reference>
<dbReference type="InterPro" id="IPR036097">
    <property type="entry name" value="HisK_dim/P_sf"/>
</dbReference>
<comment type="catalytic activity">
    <reaction evidence="1">
        <text>ATP + protein L-histidine = ADP + protein N-phospho-L-histidine.</text>
        <dbReference type="EC" id="2.7.13.3"/>
    </reaction>
</comment>
<dbReference type="SUPFAM" id="SSF52172">
    <property type="entry name" value="CheY-like"/>
    <property type="match status" value="1"/>
</dbReference>
<feature type="domain" description="Response regulatory" evidence="17">
    <location>
        <begin position="1142"/>
        <end position="1260"/>
    </location>
</feature>
<dbReference type="Gene3D" id="1.20.120.160">
    <property type="entry name" value="HPT domain"/>
    <property type="match status" value="1"/>
</dbReference>
<dbReference type="InterPro" id="IPR005467">
    <property type="entry name" value="His_kinase_dom"/>
</dbReference>
<dbReference type="PROSITE" id="PS50894">
    <property type="entry name" value="HPT"/>
    <property type="match status" value="1"/>
</dbReference>
<feature type="domain" description="CHASE" evidence="20">
    <location>
        <begin position="162"/>
        <end position="245"/>
    </location>
</feature>
<evidence type="ECO:0000256" key="14">
    <source>
        <dbReference type="SAM" id="Coils"/>
    </source>
</evidence>
<evidence type="ECO:0000256" key="7">
    <source>
        <dbReference type="ARBA" id="ARBA00022741"/>
    </source>
</evidence>
<keyword evidence="11 15" id="KW-0472">Membrane</keyword>
<keyword evidence="4" id="KW-1003">Cell membrane</keyword>
<protein>
    <recommendedName>
        <fullName evidence="3">histidine kinase</fullName>
        <ecNumber evidence="3">2.7.13.3</ecNumber>
    </recommendedName>
</protein>
<dbReference type="SMART" id="SM00091">
    <property type="entry name" value="PAS"/>
    <property type="match status" value="4"/>
</dbReference>
<dbReference type="PANTHER" id="PTHR45339:SF1">
    <property type="entry name" value="HYBRID SIGNAL TRANSDUCTION HISTIDINE KINASE J"/>
    <property type="match status" value="1"/>
</dbReference>
<dbReference type="SUPFAM" id="SSF55785">
    <property type="entry name" value="PYP-like sensor domain (PAS domain)"/>
    <property type="match status" value="4"/>
</dbReference>
<sequence>MKNPWTNRDWLFPNYLPIAIFLFSMCLAVVGTWWLNFNLQSKRELDFRNKADQIALEIERRFATPLYALNGTKSLFAISQNITHEQFQSAIKGRDLETEFQGIRGIGYLEEVQDADLDHYVQIQKNLVSREYRYQSFGNDKHTQHYLAKYFVTPSQSHFVPGVDLGSDPRRLAAIELAISSGKPSMTDLIYAPPKETKKASVMVFLPIFKNDSKPTDSASRKKQLVGLVYAPVMLQDLLARLNQFDRSGLTYRISNIGHNTQKEVASFDSHPELGFTSLRRSSLFQFSRVITVLGKDLQLEVLSTPEFEQTSNRYVPILFFIAATLISGLITALLRLQLTWGEKTQGRLDAALRDNQALLSTLDMHAIVSVTDANGVIIDVNDAFCRQSGYTREELIGENHRISRSGIQHSDFWKDMWTSISQGTPWRGEVCNRAKDGSLYWVDTFIAPFKNSDGVIERYIAIRTDISDSKRAEEKLQAALRESDALLSALNMHAIVSIADNSGRIIDVNQAYCRISGYTREELLDGSHRIVAAGIQSPDFLANMWRTISSGTPWRGEVCNKNKSGTLYWVDTFIAPFKNAQGQIEKYISIRTDITASKKAASRLASQRSALANIIEGTNVGTWEWNVQTGEMRTNERWSEQAGYETNELAPITVDTWDRLTHPEDLSKAKALMQKHFEHELPYYECETRIRHKDGHWIWVLTRGRIASMTERGKPEWFSGTQMDITARKKADAEIQRSNQQLLAVRDQLTKAAEVAELGIWTWNLSNNEFKANSRMYEIYAIPEHLRQAPLSTDYWMDIVHVDDRAEVEQRMRAAIDDHQSYSHIFRIQIRNKEIRYIQAAGSVERDDHDRAILMTGINRDITLQYRAEEALRQAKQAADDANQAKSAFLANMSHEIRTPMNAILGMLSLLRRTELSDQQADYAKKTEGAARSLLSLLNNILDISKVESGKMYLDIHPFTLSGLLDDLQVILGVDKLKPSLRFELAVDSALPEHLIGDEMRLRQVLTNLGSNAIKFTEHGKVSISLKLLDLNSQWVKILFSVRDTGIGIAPENHQRIFSGFTQAEASTTRRYGGTGLGISISHALVDMMGGELKLESSLGQGSHFYFSLQLKRSIDDVLEDQPHLLEDLTELRTQRLQGIHILLVEDNENNQQVATELLRGEGALVSVANNGLEALNAVAADKHHYHLVLMDLQMPVMDGYTATQKIRHDLGRHGLPIIAMTANAMESDREECLRAGLNDHIGKPFDLTNLVETILRYAGSNNDVIEPSTEVVAIPEFVTTLAGKYEVEVPTALNRLGGKIALYQRMLQMFLHDLQRTIAELESAAAQQQLEAILRQLHTIKGLAATLGATNLANRLAEFEKQLQQHERDTGLDLGLIKDICGLLSRHENHLAALYHELRENLEVDSGNRKTLSHQEFNPSQLREILVTLLAQLSNADMAATATMSTLHERYAEHLGTQIHALEHAITQLDFESAQHYVKNLMEGLPS</sequence>
<dbReference type="InterPro" id="IPR000014">
    <property type="entry name" value="PAS"/>
</dbReference>
<evidence type="ECO:0000256" key="6">
    <source>
        <dbReference type="ARBA" id="ARBA00022692"/>
    </source>
</evidence>
<dbReference type="CDD" id="cd00130">
    <property type="entry name" value="PAS"/>
    <property type="match status" value="4"/>
</dbReference>
<name>A0ABY9RIH9_9BURK</name>
<keyword evidence="23" id="KW-1185">Reference proteome</keyword>
<dbReference type="InterPro" id="IPR011006">
    <property type="entry name" value="CheY-like_superfamily"/>
</dbReference>
<gene>
    <name evidence="22" type="ORF">RF679_01775</name>
</gene>
<keyword evidence="7" id="KW-0547">Nucleotide-binding</keyword>
<dbReference type="PROSITE" id="PS50110">
    <property type="entry name" value="RESPONSE_REGULATORY"/>
    <property type="match status" value="1"/>
</dbReference>
<keyword evidence="10" id="KW-0902">Two-component regulatory system</keyword>
<dbReference type="Pfam" id="PF08447">
    <property type="entry name" value="PAS_3"/>
    <property type="match status" value="2"/>
</dbReference>
<evidence type="ECO:0000313" key="23">
    <source>
        <dbReference type="Proteomes" id="UP001181355"/>
    </source>
</evidence>
<dbReference type="EC" id="2.7.13.3" evidence="3"/>
<dbReference type="PROSITE" id="PS50839">
    <property type="entry name" value="CHASE"/>
    <property type="match status" value="1"/>
</dbReference>
<accession>A0ABY9RIH9</accession>
<dbReference type="CDD" id="cd00088">
    <property type="entry name" value="HPT"/>
    <property type="match status" value="1"/>
</dbReference>
<dbReference type="InterPro" id="IPR042240">
    <property type="entry name" value="CHASE_sf"/>
</dbReference>
<dbReference type="Gene3D" id="3.30.565.10">
    <property type="entry name" value="Histidine kinase-like ATPase, C-terminal domain"/>
    <property type="match status" value="1"/>
</dbReference>
<dbReference type="InterPro" id="IPR008207">
    <property type="entry name" value="Sig_transdc_His_kin_Hpt_dom"/>
</dbReference>
<dbReference type="CDD" id="cd16922">
    <property type="entry name" value="HATPase_EvgS-ArcB-TorS-like"/>
    <property type="match status" value="1"/>
</dbReference>
<dbReference type="SMART" id="SM00448">
    <property type="entry name" value="REC"/>
    <property type="match status" value="1"/>
</dbReference>
<dbReference type="Pfam" id="PF13426">
    <property type="entry name" value="PAS_9"/>
    <property type="match status" value="1"/>
</dbReference>
<dbReference type="InterPro" id="IPR004358">
    <property type="entry name" value="Sig_transdc_His_kin-like_C"/>
</dbReference>
<feature type="transmembrane region" description="Helical" evidence="15">
    <location>
        <begin position="15"/>
        <end position="35"/>
    </location>
</feature>
<dbReference type="Gene3D" id="1.10.287.130">
    <property type="match status" value="1"/>
</dbReference>
<feature type="domain" description="Histidine kinase" evidence="16">
    <location>
        <begin position="893"/>
        <end position="1114"/>
    </location>
</feature>
<dbReference type="InterPro" id="IPR006189">
    <property type="entry name" value="CHASE_dom"/>
</dbReference>
<evidence type="ECO:0000256" key="12">
    <source>
        <dbReference type="PROSITE-ProRule" id="PRU00110"/>
    </source>
</evidence>
<dbReference type="SUPFAM" id="SSF47384">
    <property type="entry name" value="Homodimeric domain of signal transducing histidine kinase"/>
    <property type="match status" value="1"/>
</dbReference>
<keyword evidence="6 15" id="KW-0812">Transmembrane</keyword>
<organism evidence="22 23">
    <name type="scientific">Undibacterium cyanobacteriorum</name>
    <dbReference type="NCBI Taxonomy" id="3073561"/>
    <lineage>
        <taxon>Bacteria</taxon>
        <taxon>Pseudomonadati</taxon>
        <taxon>Pseudomonadota</taxon>
        <taxon>Betaproteobacteria</taxon>
        <taxon>Burkholderiales</taxon>
        <taxon>Oxalobacteraceae</taxon>
        <taxon>Undibacterium</taxon>
    </lineage>
</organism>
<dbReference type="PROSITE" id="PS50113">
    <property type="entry name" value="PAC"/>
    <property type="match status" value="4"/>
</dbReference>
<proteinExistence type="predicted"/>
<evidence type="ECO:0000256" key="1">
    <source>
        <dbReference type="ARBA" id="ARBA00000085"/>
    </source>
</evidence>
<dbReference type="InterPro" id="IPR013655">
    <property type="entry name" value="PAS_fold_3"/>
</dbReference>
<dbReference type="PROSITE" id="PS50109">
    <property type="entry name" value="HIS_KIN"/>
    <property type="match status" value="1"/>
</dbReference>
<evidence type="ECO:0000256" key="15">
    <source>
        <dbReference type="SAM" id="Phobius"/>
    </source>
</evidence>
<dbReference type="CDD" id="cd17546">
    <property type="entry name" value="REC_hyHK_CKI1_RcsC-like"/>
    <property type="match status" value="1"/>
</dbReference>
<feature type="domain" description="PAC" evidence="19">
    <location>
        <begin position="425"/>
        <end position="479"/>
    </location>
</feature>
<dbReference type="Pfam" id="PF00072">
    <property type="entry name" value="Response_reg"/>
    <property type="match status" value="1"/>
</dbReference>
<evidence type="ECO:0000256" key="2">
    <source>
        <dbReference type="ARBA" id="ARBA00004651"/>
    </source>
</evidence>
<evidence type="ECO:0000313" key="22">
    <source>
        <dbReference type="EMBL" id="WMW81023.1"/>
    </source>
</evidence>
<dbReference type="InterPro" id="IPR000700">
    <property type="entry name" value="PAS-assoc_C"/>
</dbReference>
<dbReference type="RefSeq" id="WP_309482513.1">
    <property type="nucleotide sequence ID" value="NZ_CP133720.1"/>
</dbReference>
<evidence type="ECO:0000259" key="17">
    <source>
        <dbReference type="PROSITE" id="PS50110"/>
    </source>
</evidence>
<keyword evidence="5 13" id="KW-0597">Phosphoprotein</keyword>
<dbReference type="Pfam" id="PF03924">
    <property type="entry name" value="CHASE"/>
    <property type="match status" value="1"/>
</dbReference>
<feature type="modified residue" description="4-aspartylphosphate" evidence="13">
    <location>
        <position position="1193"/>
    </location>
</feature>
<dbReference type="Gene3D" id="3.30.450.350">
    <property type="entry name" value="CHASE domain"/>
    <property type="match status" value="1"/>
</dbReference>
<evidence type="ECO:0000256" key="5">
    <source>
        <dbReference type="ARBA" id="ARBA00022553"/>
    </source>
</evidence>
<dbReference type="PRINTS" id="PR00344">
    <property type="entry name" value="BCTRLSENSOR"/>
</dbReference>
<evidence type="ECO:0000256" key="10">
    <source>
        <dbReference type="ARBA" id="ARBA00023012"/>
    </source>
</evidence>
<dbReference type="SUPFAM" id="SSF55874">
    <property type="entry name" value="ATPase domain of HSP90 chaperone/DNA topoisomerase II/histidine kinase"/>
    <property type="match status" value="1"/>
</dbReference>
<dbReference type="InterPro" id="IPR001610">
    <property type="entry name" value="PAC"/>
</dbReference>
<feature type="domain" description="PAC" evidence="19">
    <location>
        <begin position="823"/>
        <end position="875"/>
    </location>
</feature>
<dbReference type="Gene3D" id="3.40.50.2300">
    <property type="match status" value="1"/>
</dbReference>
<evidence type="ECO:0000259" key="18">
    <source>
        <dbReference type="PROSITE" id="PS50112"/>
    </source>
</evidence>
<keyword evidence="8" id="KW-0067">ATP-binding</keyword>
<dbReference type="PANTHER" id="PTHR45339">
    <property type="entry name" value="HYBRID SIGNAL TRANSDUCTION HISTIDINE KINASE J"/>
    <property type="match status" value="1"/>
</dbReference>
<dbReference type="NCBIfam" id="TIGR00229">
    <property type="entry name" value="sensory_box"/>
    <property type="match status" value="3"/>
</dbReference>
<feature type="modified residue" description="Phosphohistidine" evidence="12">
    <location>
        <position position="1340"/>
    </location>
</feature>
<dbReference type="InterPro" id="IPR003661">
    <property type="entry name" value="HisK_dim/P_dom"/>
</dbReference>
<feature type="domain" description="PAS" evidence="18">
    <location>
        <begin position="473"/>
        <end position="526"/>
    </location>
</feature>
<dbReference type="Pfam" id="PF00512">
    <property type="entry name" value="HisKA"/>
    <property type="match status" value="1"/>
</dbReference>
<feature type="domain" description="HPt" evidence="21">
    <location>
        <begin position="1301"/>
        <end position="1400"/>
    </location>
</feature>
<evidence type="ECO:0000256" key="9">
    <source>
        <dbReference type="ARBA" id="ARBA00022989"/>
    </source>
</evidence>
<evidence type="ECO:0000259" key="19">
    <source>
        <dbReference type="PROSITE" id="PS50113"/>
    </source>
</evidence>
<dbReference type="InterPro" id="IPR003594">
    <property type="entry name" value="HATPase_dom"/>
</dbReference>
<evidence type="ECO:0000259" key="21">
    <source>
        <dbReference type="PROSITE" id="PS50894"/>
    </source>
</evidence>
<feature type="domain" description="PAS" evidence="18">
    <location>
        <begin position="355"/>
        <end position="400"/>
    </location>
</feature>
<evidence type="ECO:0000256" key="3">
    <source>
        <dbReference type="ARBA" id="ARBA00012438"/>
    </source>
</evidence>
<feature type="domain" description="PAC" evidence="19">
    <location>
        <begin position="555"/>
        <end position="607"/>
    </location>
</feature>
<dbReference type="SMART" id="SM00073">
    <property type="entry name" value="HPT"/>
    <property type="match status" value="1"/>
</dbReference>
<feature type="domain" description="PAC" evidence="19">
    <location>
        <begin position="685"/>
        <end position="738"/>
    </location>
</feature>
<dbReference type="Gene3D" id="3.30.450.20">
    <property type="entry name" value="PAS domain"/>
    <property type="match status" value="4"/>
</dbReference>
<dbReference type="SMART" id="SM00387">
    <property type="entry name" value="HATPase_c"/>
    <property type="match status" value="1"/>
</dbReference>
<keyword evidence="14" id="KW-0175">Coiled coil</keyword>
<evidence type="ECO:0000256" key="11">
    <source>
        <dbReference type="ARBA" id="ARBA00023136"/>
    </source>
</evidence>
<evidence type="ECO:0000256" key="13">
    <source>
        <dbReference type="PROSITE-ProRule" id="PRU00169"/>
    </source>
</evidence>
<dbReference type="CDD" id="cd00082">
    <property type="entry name" value="HisKA"/>
    <property type="match status" value="1"/>
</dbReference>
<dbReference type="InterPro" id="IPR036890">
    <property type="entry name" value="HATPase_C_sf"/>
</dbReference>
<dbReference type="Pfam" id="PF01627">
    <property type="entry name" value="Hpt"/>
    <property type="match status" value="1"/>
</dbReference>
<dbReference type="SMART" id="SM00086">
    <property type="entry name" value="PAC"/>
    <property type="match status" value="4"/>
</dbReference>
<evidence type="ECO:0000256" key="4">
    <source>
        <dbReference type="ARBA" id="ARBA00022475"/>
    </source>
</evidence>
<feature type="coiled-coil region" evidence="14">
    <location>
        <begin position="1313"/>
        <end position="1371"/>
    </location>
</feature>
<dbReference type="EMBL" id="CP133720">
    <property type="protein sequence ID" value="WMW81023.1"/>
    <property type="molecule type" value="Genomic_DNA"/>
</dbReference>
<dbReference type="SMART" id="SM01079">
    <property type="entry name" value="CHASE"/>
    <property type="match status" value="1"/>
</dbReference>
<evidence type="ECO:0000259" key="20">
    <source>
        <dbReference type="PROSITE" id="PS50839"/>
    </source>
</evidence>
<dbReference type="SUPFAM" id="SSF47226">
    <property type="entry name" value="Histidine-containing phosphotransfer domain, HPT domain"/>
    <property type="match status" value="1"/>
</dbReference>
<comment type="subcellular location">
    <subcellularLocation>
        <location evidence="2">Cell membrane</location>
        <topology evidence="2">Multi-pass membrane protein</topology>
    </subcellularLocation>
</comment>
<dbReference type="InterPro" id="IPR013767">
    <property type="entry name" value="PAS_fold"/>
</dbReference>
<dbReference type="Proteomes" id="UP001181355">
    <property type="component" value="Chromosome"/>
</dbReference>
<dbReference type="Pfam" id="PF00989">
    <property type="entry name" value="PAS"/>
    <property type="match status" value="1"/>
</dbReference>
<dbReference type="Gene3D" id="2.10.70.100">
    <property type="match status" value="1"/>
</dbReference>
<dbReference type="SMART" id="SM00388">
    <property type="entry name" value="HisKA"/>
    <property type="match status" value="1"/>
</dbReference>
<keyword evidence="9 15" id="KW-1133">Transmembrane helix</keyword>